<dbReference type="EMBL" id="CAAHFH010000002">
    <property type="protein sequence ID" value="VGO21914.1"/>
    <property type="molecule type" value="Genomic_DNA"/>
</dbReference>
<keyword evidence="4" id="KW-0010">Activator</keyword>
<dbReference type="Proteomes" id="UP000346198">
    <property type="component" value="Unassembled WGS sequence"/>
</dbReference>
<keyword evidence="3" id="KW-0238">DNA-binding</keyword>
<keyword evidence="8" id="KW-1185">Reference proteome</keyword>
<dbReference type="GO" id="GO:0043565">
    <property type="term" value="F:sequence-specific DNA binding"/>
    <property type="evidence" value="ECO:0007669"/>
    <property type="project" value="InterPro"/>
</dbReference>
<evidence type="ECO:0000256" key="2">
    <source>
        <dbReference type="ARBA" id="ARBA00023015"/>
    </source>
</evidence>
<name>A0A6C2URK3_9BACT</name>
<evidence type="ECO:0000256" key="3">
    <source>
        <dbReference type="ARBA" id="ARBA00023125"/>
    </source>
</evidence>
<sequence length="277" mass="31628">MNEALLQIKEPEDYFTGIGKNQLPIPTDILLFLRTEKKKLQQQALQNRSHHRFVLCFNLGTEGHIHVDNLALPFNPGQALLILPYQFHHFSLLAAMKLKWLFCTFELEPRTFLESMRSRVVDADESTQQVLEQLLEQWHALHPEQLQAVLLQLLIALKRDRLHAGNDLPPEPEDNLLRAVNRLMAGWRGRTVGVADLAEALSFSESRLRVLFKAAAGIPLGGYIQNYRLNRAMALLRNTKLSIADVAEEAGFGSPQAFSRIFKKETGQTPRSYRKQR</sequence>
<protein>
    <submittedName>
        <fullName evidence="7">HTH-type transcriptional activator RhaR</fullName>
    </submittedName>
</protein>
<evidence type="ECO:0000313" key="7">
    <source>
        <dbReference type="EMBL" id="VGO21914.1"/>
    </source>
</evidence>
<dbReference type="GO" id="GO:0003700">
    <property type="term" value="F:DNA-binding transcription factor activity"/>
    <property type="evidence" value="ECO:0007669"/>
    <property type="project" value="InterPro"/>
</dbReference>
<dbReference type="SUPFAM" id="SSF46689">
    <property type="entry name" value="Homeodomain-like"/>
    <property type="match status" value="1"/>
</dbReference>
<dbReference type="PANTHER" id="PTHR46796">
    <property type="entry name" value="HTH-TYPE TRANSCRIPTIONAL ACTIVATOR RHAS-RELATED"/>
    <property type="match status" value="1"/>
</dbReference>
<dbReference type="PROSITE" id="PS01124">
    <property type="entry name" value="HTH_ARAC_FAMILY_2"/>
    <property type="match status" value="1"/>
</dbReference>
<evidence type="ECO:0000313" key="8">
    <source>
        <dbReference type="Proteomes" id="UP000346198"/>
    </source>
</evidence>
<keyword evidence="2" id="KW-0805">Transcription regulation</keyword>
<dbReference type="PANTHER" id="PTHR46796:SF13">
    <property type="entry name" value="HTH-TYPE TRANSCRIPTIONAL ACTIVATOR RHAS"/>
    <property type="match status" value="1"/>
</dbReference>
<keyword evidence="5" id="KW-0804">Transcription</keyword>
<reference evidence="7 8" key="1">
    <citation type="submission" date="2019-04" db="EMBL/GenBank/DDBJ databases">
        <authorList>
            <person name="Van Vliet M D."/>
        </authorList>
    </citation>
    <scope>NUCLEOTIDE SEQUENCE [LARGE SCALE GENOMIC DNA]</scope>
    <source>
        <strain evidence="7 8">F21</strain>
    </source>
</reference>
<dbReference type="AlphaFoldDB" id="A0A6C2URK3"/>
<dbReference type="InterPro" id="IPR018062">
    <property type="entry name" value="HTH_AraC-typ_CS"/>
</dbReference>
<evidence type="ECO:0000256" key="4">
    <source>
        <dbReference type="ARBA" id="ARBA00023159"/>
    </source>
</evidence>
<dbReference type="SMART" id="SM00342">
    <property type="entry name" value="HTH_ARAC"/>
    <property type="match status" value="1"/>
</dbReference>
<evidence type="ECO:0000256" key="1">
    <source>
        <dbReference type="ARBA" id="ARBA00022490"/>
    </source>
</evidence>
<feature type="domain" description="HTH araC/xylS-type" evidence="6">
    <location>
        <begin position="174"/>
        <end position="276"/>
    </location>
</feature>
<dbReference type="InterPro" id="IPR020449">
    <property type="entry name" value="Tscrpt_reg_AraC-type_HTH"/>
</dbReference>
<dbReference type="InterPro" id="IPR050204">
    <property type="entry name" value="AraC_XylS_family_regulators"/>
</dbReference>
<dbReference type="InterPro" id="IPR037923">
    <property type="entry name" value="HTH-like"/>
</dbReference>
<dbReference type="SUPFAM" id="SSF51215">
    <property type="entry name" value="Regulatory protein AraC"/>
    <property type="match status" value="1"/>
</dbReference>
<keyword evidence="1" id="KW-0963">Cytoplasm</keyword>
<dbReference type="PROSITE" id="PS00041">
    <property type="entry name" value="HTH_ARAC_FAMILY_1"/>
    <property type="match status" value="1"/>
</dbReference>
<accession>A0A6C2URK3</accession>
<dbReference type="RefSeq" id="WP_136063343.1">
    <property type="nucleotide sequence ID" value="NZ_CAAHFH010000002.1"/>
</dbReference>
<dbReference type="InterPro" id="IPR018060">
    <property type="entry name" value="HTH_AraC"/>
</dbReference>
<proteinExistence type="predicted"/>
<dbReference type="Pfam" id="PF12833">
    <property type="entry name" value="HTH_18"/>
    <property type="match status" value="1"/>
</dbReference>
<organism evidence="7 8">
    <name type="scientific">Pontiella sulfatireligans</name>
    <dbReference type="NCBI Taxonomy" id="2750658"/>
    <lineage>
        <taxon>Bacteria</taxon>
        <taxon>Pseudomonadati</taxon>
        <taxon>Kiritimatiellota</taxon>
        <taxon>Kiritimatiellia</taxon>
        <taxon>Kiritimatiellales</taxon>
        <taxon>Pontiellaceae</taxon>
        <taxon>Pontiella</taxon>
    </lineage>
</organism>
<evidence type="ECO:0000259" key="6">
    <source>
        <dbReference type="PROSITE" id="PS01124"/>
    </source>
</evidence>
<gene>
    <name evidence="7" type="primary">rhaR_1</name>
    <name evidence="7" type="ORF">SCARR_03994</name>
</gene>
<evidence type="ECO:0000256" key="5">
    <source>
        <dbReference type="ARBA" id="ARBA00023163"/>
    </source>
</evidence>
<dbReference type="Gene3D" id="1.10.10.60">
    <property type="entry name" value="Homeodomain-like"/>
    <property type="match status" value="2"/>
</dbReference>
<dbReference type="PRINTS" id="PR00032">
    <property type="entry name" value="HTHARAC"/>
</dbReference>
<dbReference type="InterPro" id="IPR009057">
    <property type="entry name" value="Homeodomain-like_sf"/>
</dbReference>